<dbReference type="RefSeq" id="WP_022637274.1">
    <property type="nucleotide sequence ID" value="NZ_ASJR01000016.1"/>
</dbReference>
<name>U7D815_9BACT</name>
<dbReference type="AlphaFoldDB" id="U7D815"/>
<keyword evidence="2" id="KW-1185">Reference proteome</keyword>
<protein>
    <submittedName>
        <fullName evidence="1">Uncharacterized protein</fullName>
    </submittedName>
</protein>
<evidence type="ECO:0000313" key="1">
    <source>
        <dbReference type="EMBL" id="ERP31227.1"/>
    </source>
</evidence>
<gene>
    <name evidence="1" type="ORF">CALK_1843</name>
</gene>
<evidence type="ECO:0000313" key="2">
    <source>
        <dbReference type="Proteomes" id="UP000017148"/>
    </source>
</evidence>
<dbReference type="Proteomes" id="UP000017148">
    <property type="component" value="Unassembled WGS sequence"/>
</dbReference>
<comment type="caution">
    <text evidence="1">The sequence shown here is derived from an EMBL/GenBank/DDBJ whole genome shotgun (WGS) entry which is preliminary data.</text>
</comment>
<dbReference type="OrthoDB" id="9803747at2"/>
<proteinExistence type="predicted"/>
<reference evidence="1 2" key="1">
    <citation type="journal article" date="2013" name="Environ. Microbiol.">
        <title>Genome analysis of Chitinivibrio alkaliphilus gen. nov., sp. nov., a novel extremely haloalkaliphilic anaerobic chitinolytic bacterium from the candidate phylum Termite Group 3.</title>
        <authorList>
            <person name="Sorokin D.Y."/>
            <person name="Gumerov V.M."/>
            <person name="Rakitin A.L."/>
            <person name="Beletsky A.V."/>
            <person name="Damste J.S."/>
            <person name="Muyzer G."/>
            <person name="Mardanov A.V."/>
            <person name="Ravin N.V."/>
        </authorList>
    </citation>
    <scope>NUCLEOTIDE SEQUENCE [LARGE SCALE GENOMIC DNA]</scope>
    <source>
        <strain evidence="1 2">ACht1</strain>
    </source>
</reference>
<organism evidence="1 2">
    <name type="scientific">Chitinivibrio alkaliphilus ACht1</name>
    <dbReference type="NCBI Taxonomy" id="1313304"/>
    <lineage>
        <taxon>Bacteria</taxon>
        <taxon>Pseudomonadati</taxon>
        <taxon>Fibrobacterota</taxon>
        <taxon>Chitinivibrionia</taxon>
        <taxon>Chitinivibrionales</taxon>
        <taxon>Chitinivibrionaceae</taxon>
        <taxon>Chitinivibrio</taxon>
    </lineage>
</organism>
<dbReference type="eggNOG" id="ENOG50333XB">
    <property type="taxonomic scope" value="Bacteria"/>
</dbReference>
<sequence>MNKDVIRAVKEHERVMAKLQELYLELYSHDGFGQLRLEMRFMKKGQKEVLINCGKEYRYVLPYEKSSDSSS</sequence>
<dbReference type="STRING" id="1313304.CALK_1843"/>
<accession>U7D815</accession>
<dbReference type="EMBL" id="ASJR01000016">
    <property type="protein sequence ID" value="ERP31227.1"/>
    <property type="molecule type" value="Genomic_DNA"/>
</dbReference>